<evidence type="ECO:0000313" key="2">
    <source>
        <dbReference type="Proteomes" id="UP000722957"/>
    </source>
</evidence>
<accession>A0ABD4KUQ2</accession>
<protein>
    <submittedName>
        <fullName evidence="1">DUF1293 domain-containing protein</fullName>
    </submittedName>
</protein>
<reference evidence="1 2" key="1">
    <citation type="journal article" date="2021" name="PeerJ">
        <title>Analysis of 44 Vibrio anguillarum genomes reveals high genetic diversity.</title>
        <authorList>
            <person name="Hansen M.J."/>
            <person name="Dalsgaard I."/>
        </authorList>
    </citation>
    <scope>NUCLEOTIDE SEQUENCE [LARGE SCALE GENOMIC DNA]</scope>
    <source>
        <strain evidence="1 2">17-16730-2A</strain>
    </source>
</reference>
<dbReference type="InterPro" id="IPR009712">
    <property type="entry name" value="Vibrio_phage_Vf33_Vpf117"/>
</dbReference>
<dbReference type="AlphaFoldDB" id="A0ABD4KUQ2"/>
<gene>
    <name evidence="1" type="ORF">EAY07_24835</name>
</gene>
<feature type="non-terminal residue" evidence="1">
    <location>
        <position position="1"/>
    </location>
</feature>
<evidence type="ECO:0000313" key="1">
    <source>
        <dbReference type="EMBL" id="MBF4275175.1"/>
    </source>
</evidence>
<dbReference type="RefSeq" id="WP_194574330.1">
    <property type="nucleotide sequence ID" value="NZ_RDOM01000934.1"/>
</dbReference>
<dbReference type="Proteomes" id="UP000722957">
    <property type="component" value="Unassembled WGS sequence"/>
</dbReference>
<comment type="caution">
    <text evidence="1">The sequence shown here is derived from an EMBL/GenBank/DDBJ whole genome shotgun (WGS) entry which is preliminary data.</text>
</comment>
<dbReference type="EMBL" id="RDOM01000934">
    <property type="protein sequence ID" value="MBF4275175.1"/>
    <property type="molecule type" value="Genomic_DNA"/>
</dbReference>
<organism evidence="1 2">
    <name type="scientific">Vibrio anguillarum</name>
    <name type="common">Listonella anguillarum</name>
    <dbReference type="NCBI Taxonomy" id="55601"/>
    <lineage>
        <taxon>Bacteria</taxon>
        <taxon>Pseudomonadati</taxon>
        <taxon>Pseudomonadota</taxon>
        <taxon>Gammaproteobacteria</taxon>
        <taxon>Vibrionales</taxon>
        <taxon>Vibrionaceae</taxon>
        <taxon>Vibrio</taxon>
    </lineage>
</organism>
<dbReference type="Pfam" id="PF06950">
    <property type="entry name" value="DUF1293"/>
    <property type="match status" value="1"/>
</dbReference>
<proteinExistence type="predicted"/>
<sequence length="62" mass="6939">PLIIDFNYALELERVGALVPRREYEVDLGLNMDDPLSGSIVTKLIPVDEEIKAHFKACGLIK</sequence>
<name>A0ABD4KUQ2_VIBAN</name>